<evidence type="ECO:0000313" key="1">
    <source>
        <dbReference type="Proteomes" id="UP000887540"/>
    </source>
</evidence>
<accession>A0A914DS29</accession>
<dbReference type="InterPro" id="IPR029044">
    <property type="entry name" value="Nucleotide-diphossugar_trans"/>
</dbReference>
<sequence length="281" mass="32693">MVNLDEDDRANKECGSYSGFYKKHCAASLYLNDTDWLMVLDADTGVVNPNHCIEEWIDDRVNIIFYERFHNFEITAGNYLIKNSEFSRNFLRNWAVYEKSHPRVSWHNYDNGALHIHVLKTVRPGATAEIKACEKFWANSRTSQLYWGYVTCVKVSLGGATRIWPGKLRIYRRGHGFARDDWIISEYWSDAAFMMHAWKGSEITPGSPFEKMFNISECGNGYSGWYWRKGLKISVDEERSKLDKFEQNQRKTFPSEARAIPYLAEPEIGECYPKCDEGTKK</sequence>
<proteinExistence type="predicted"/>
<name>A0A914DS29_9BILA</name>
<dbReference type="Pfam" id="PF03314">
    <property type="entry name" value="DUF273"/>
    <property type="match status" value="1"/>
</dbReference>
<keyword evidence="1" id="KW-1185">Reference proteome</keyword>
<reference evidence="2" key="1">
    <citation type="submission" date="2022-11" db="UniProtKB">
        <authorList>
            <consortium name="WormBaseParasite"/>
        </authorList>
    </citation>
    <scope>IDENTIFICATION</scope>
</reference>
<organism evidence="1 2">
    <name type="scientific">Acrobeloides nanus</name>
    <dbReference type="NCBI Taxonomy" id="290746"/>
    <lineage>
        <taxon>Eukaryota</taxon>
        <taxon>Metazoa</taxon>
        <taxon>Ecdysozoa</taxon>
        <taxon>Nematoda</taxon>
        <taxon>Chromadorea</taxon>
        <taxon>Rhabditida</taxon>
        <taxon>Tylenchina</taxon>
        <taxon>Cephalobomorpha</taxon>
        <taxon>Cephaloboidea</taxon>
        <taxon>Cephalobidae</taxon>
        <taxon>Acrobeloides</taxon>
    </lineage>
</organism>
<dbReference type="InterPro" id="IPR004988">
    <property type="entry name" value="DUF273"/>
</dbReference>
<dbReference type="WBParaSite" id="ACRNAN_scaffold369.g9276.t1">
    <property type="protein sequence ID" value="ACRNAN_scaffold369.g9276.t1"/>
    <property type="gene ID" value="ACRNAN_scaffold369.g9276"/>
</dbReference>
<dbReference type="AlphaFoldDB" id="A0A914DS29"/>
<protein>
    <submittedName>
        <fullName evidence="2">Uncharacterized protein</fullName>
    </submittedName>
</protein>
<dbReference type="PANTHER" id="PTHR31562:SF8">
    <property type="entry name" value="ALPHA-1,6-MANNOSYLTRANSFERASE"/>
    <property type="match status" value="1"/>
</dbReference>
<dbReference type="Gene3D" id="3.90.550.10">
    <property type="entry name" value="Spore Coat Polysaccharide Biosynthesis Protein SpsA, Chain A"/>
    <property type="match status" value="1"/>
</dbReference>
<evidence type="ECO:0000313" key="2">
    <source>
        <dbReference type="WBParaSite" id="ACRNAN_scaffold369.g9276.t1"/>
    </source>
</evidence>
<dbReference type="Proteomes" id="UP000887540">
    <property type="component" value="Unplaced"/>
</dbReference>
<dbReference type="PANTHER" id="PTHR31562">
    <property type="entry name" value="PROTEIN CBG18972"/>
    <property type="match status" value="1"/>
</dbReference>